<evidence type="ECO:0000256" key="6">
    <source>
        <dbReference type="ARBA" id="ARBA00023136"/>
    </source>
</evidence>
<dbReference type="GO" id="GO:0012505">
    <property type="term" value="C:endomembrane system"/>
    <property type="evidence" value="ECO:0007669"/>
    <property type="project" value="UniProtKB-SubCell"/>
</dbReference>
<evidence type="ECO:0000256" key="3">
    <source>
        <dbReference type="ARBA" id="ARBA00022989"/>
    </source>
</evidence>
<dbReference type="GO" id="GO:0008610">
    <property type="term" value="P:lipid biosynthetic process"/>
    <property type="evidence" value="ECO:0007669"/>
    <property type="project" value="InterPro"/>
</dbReference>
<evidence type="ECO:0000256" key="1">
    <source>
        <dbReference type="ARBA" id="ARBA00004127"/>
    </source>
</evidence>
<dbReference type="InterPro" id="IPR051689">
    <property type="entry name" value="Sterol_desaturase/TMEM195"/>
</dbReference>
<dbReference type="GO" id="GO:0005506">
    <property type="term" value="F:iron ion binding"/>
    <property type="evidence" value="ECO:0007669"/>
    <property type="project" value="InterPro"/>
</dbReference>
<dbReference type="AlphaFoldDB" id="A0A075HHP8"/>
<evidence type="ECO:0000256" key="4">
    <source>
        <dbReference type="ARBA" id="ARBA00023002"/>
    </source>
</evidence>
<dbReference type="PANTHER" id="PTHR21624">
    <property type="entry name" value="STEROL DESATURASE-RELATED PROTEIN"/>
    <property type="match status" value="1"/>
</dbReference>
<keyword evidence="6 7" id="KW-0472">Membrane</keyword>
<dbReference type="EMBL" id="KF901029">
    <property type="protein sequence ID" value="AIF15474.1"/>
    <property type="molecule type" value="Genomic_DNA"/>
</dbReference>
<sequence length="333" mass="37716">MELFLEDVKRRKTFAAGLTGLTVLALALGTSIPLAFAKLAESVPLLALFIGVEGGELGTSAIFIPAGMVSVTLFCLVLEAFALGYEKSSARKILLNQTPSVRTDLFYTFLRISGFFMIFAMLFSFGWLYVAVDYVKSEFDFAILKHTDSILLQYLALVVVQSFVIYWVHRFMHSRFLWEIHQVHHSAEELNILLPYRNHPVDFIIATLYGTAIATALGADPVTTMLWLGSNAVYQSFVHSSYDWKWQWLEYIFITPALHRIHHSAAPEHYNSNFGILSIWDRLFGTYVPPTGETLNYGVPDQGNFNTDKFFSEMVACVWRWIGLKRSSHSRAG</sequence>
<evidence type="ECO:0000256" key="2">
    <source>
        <dbReference type="ARBA" id="ARBA00022692"/>
    </source>
</evidence>
<proteinExistence type="predicted"/>
<feature type="transmembrane region" description="Helical" evidence="7">
    <location>
        <begin position="105"/>
        <end position="130"/>
    </location>
</feature>
<feature type="domain" description="Fatty acid hydroxylase" evidence="8">
    <location>
        <begin position="155"/>
        <end position="286"/>
    </location>
</feature>
<evidence type="ECO:0000313" key="9">
    <source>
        <dbReference type="EMBL" id="AIF15474.1"/>
    </source>
</evidence>
<keyword evidence="5" id="KW-0443">Lipid metabolism</keyword>
<name>A0A075HHP8_9ARCH</name>
<dbReference type="GO" id="GO:0050479">
    <property type="term" value="F:glyceryl-ether monooxygenase activity"/>
    <property type="evidence" value="ECO:0007669"/>
    <property type="project" value="TreeGrafter"/>
</dbReference>
<evidence type="ECO:0000259" key="8">
    <source>
        <dbReference type="Pfam" id="PF04116"/>
    </source>
</evidence>
<evidence type="ECO:0000256" key="7">
    <source>
        <dbReference type="SAM" id="Phobius"/>
    </source>
</evidence>
<dbReference type="PANTHER" id="PTHR21624:SF1">
    <property type="entry name" value="ALKYLGLYCEROL MONOOXYGENASE"/>
    <property type="match status" value="1"/>
</dbReference>
<dbReference type="GO" id="GO:0006643">
    <property type="term" value="P:membrane lipid metabolic process"/>
    <property type="evidence" value="ECO:0007669"/>
    <property type="project" value="TreeGrafter"/>
</dbReference>
<dbReference type="InterPro" id="IPR006694">
    <property type="entry name" value="Fatty_acid_hydroxylase"/>
</dbReference>
<dbReference type="Pfam" id="PF04116">
    <property type="entry name" value="FA_hydroxylase"/>
    <property type="match status" value="1"/>
</dbReference>
<organism evidence="9">
    <name type="scientific">uncultured marine thaumarchaeote KM3_70_D07</name>
    <dbReference type="NCBI Taxonomy" id="1456252"/>
    <lineage>
        <taxon>Archaea</taxon>
        <taxon>Nitrososphaerota</taxon>
        <taxon>environmental samples</taxon>
    </lineage>
</organism>
<feature type="transmembrane region" description="Helical" evidence="7">
    <location>
        <begin position="61"/>
        <end position="85"/>
    </location>
</feature>
<keyword evidence="3 7" id="KW-1133">Transmembrane helix</keyword>
<dbReference type="GO" id="GO:0016020">
    <property type="term" value="C:membrane"/>
    <property type="evidence" value="ECO:0007669"/>
    <property type="project" value="GOC"/>
</dbReference>
<keyword evidence="2 7" id="KW-0812">Transmembrane</keyword>
<evidence type="ECO:0000256" key="5">
    <source>
        <dbReference type="ARBA" id="ARBA00023098"/>
    </source>
</evidence>
<feature type="transmembrane region" description="Helical" evidence="7">
    <location>
        <begin position="150"/>
        <end position="168"/>
    </location>
</feature>
<protein>
    <submittedName>
        <fullName evidence="9">Fatty acid hydroxylase</fullName>
    </submittedName>
</protein>
<comment type="subcellular location">
    <subcellularLocation>
        <location evidence="1">Endomembrane system</location>
        <topology evidence="1">Multi-pass membrane protein</topology>
    </subcellularLocation>
</comment>
<keyword evidence="4" id="KW-0560">Oxidoreductase</keyword>
<accession>A0A075HHP8</accession>
<reference evidence="9" key="1">
    <citation type="journal article" date="2014" name="Genome Biol. Evol.">
        <title>Pangenome evidence for extensive interdomain horizontal transfer affecting lineage core and shell genes in uncultured planktonic thaumarchaeota and euryarchaeota.</title>
        <authorList>
            <person name="Deschamps P."/>
            <person name="Zivanovic Y."/>
            <person name="Moreira D."/>
            <person name="Rodriguez-Valera F."/>
            <person name="Lopez-Garcia P."/>
        </authorList>
    </citation>
    <scope>NUCLEOTIDE SEQUENCE</scope>
</reference>